<dbReference type="InterPro" id="IPR029063">
    <property type="entry name" value="SAM-dependent_MTases_sf"/>
</dbReference>
<keyword evidence="3" id="KW-0597">Phosphoprotein</keyword>
<evidence type="ECO:0000256" key="1">
    <source>
        <dbReference type="ARBA" id="ARBA00001957"/>
    </source>
</evidence>
<reference evidence="7" key="2">
    <citation type="submission" date="2020-09" db="EMBL/GenBank/DDBJ databases">
        <authorList>
            <person name="Sun Q."/>
            <person name="Ohkuma M."/>
        </authorList>
    </citation>
    <scope>NUCLEOTIDE SEQUENCE</scope>
    <source>
        <strain evidence="7">JCM 4490</strain>
    </source>
</reference>
<keyword evidence="4" id="KW-0677">Repeat</keyword>
<dbReference type="GO" id="GO:0043041">
    <property type="term" value="P:amino acid activation for nonribosomal peptide biosynthetic process"/>
    <property type="evidence" value="ECO:0007669"/>
    <property type="project" value="TreeGrafter"/>
</dbReference>
<comment type="caution">
    <text evidence="7">The sequence shown here is derived from an EMBL/GenBank/DDBJ whole genome shotgun (WGS) entry which is preliminary data.</text>
</comment>
<dbReference type="Proteomes" id="UP000620224">
    <property type="component" value="Unassembled WGS sequence"/>
</dbReference>
<dbReference type="InterPro" id="IPR009081">
    <property type="entry name" value="PP-bd_ACP"/>
</dbReference>
<feature type="compositionally biased region" description="Low complexity" evidence="5">
    <location>
        <begin position="1968"/>
        <end position="1977"/>
    </location>
</feature>
<dbReference type="GO" id="GO:0009403">
    <property type="term" value="P:toxin biosynthetic process"/>
    <property type="evidence" value="ECO:0007669"/>
    <property type="project" value="UniProtKB-ARBA"/>
</dbReference>
<gene>
    <name evidence="7" type="ORF">GCM10010503_45140</name>
</gene>
<reference evidence="7" key="1">
    <citation type="journal article" date="2014" name="Int. J. Syst. Evol. Microbiol.">
        <title>Complete genome sequence of Corynebacterium casei LMG S-19264T (=DSM 44701T), isolated from a smear-ripened cheese.</title>
        <authorList>
            <consortium name="US DOE Joint Genome Institute (JGI-PGF)"/>
            <person name="Walter F."/>
            <person name="Albersmeier A."/>
            <person name="Kalinowski J."/>
            <person name="Ruckert C."/>
        </authorList>
    </citation>
    <scope>NUCLEOTIDE SEQUENCE</scope>
    <source>
        <strain evidence="7">JCM 4490</strain>
    </source>
</reference>
<feature type="domain" description="Carrier" evidence="6">
    <location>
        <begin position="1437"/>
        <end position="1512"/>
    </location>
</feature>
<dbReference type="PANTHER" id="PTHR45527:SF1">
    <property type="entry name" value="FATTY ACID SYNTHASE"/>
    <property type="match status" value="1"/>
</dbReference>
<evidence type="ECO:0000259" key="6">
    <source>
        <dbReference type="PROSITE" id="PS50075"/>
    </source>
</evidence>
<feature type="compositionally biased region" description="Basic residues" evidence="5">
    <location>
        <begin position="1989"/>
        <end position="1998"/>
    </location>
</feature>
<dbReference type="InterPro" id="IPR020845">
    <property type="entry name" value="AMP-binding_CS"/>
</dbReference>
<dbReference type="Gene3D" id="1.10.1200.10">
    <property type="entry name" value="ACP-like"/>
    <property type="match status" value="1"/>
</dbReference>
<dbReference type="Pfam" id="PF08242">
    <property type="entry name" value="Methyltransf_12"/>
    <property type="match status" value="1"/>
</dbReference>
<dbReference type="InterPro" id="IPR036736">
    <property type="entry name" value="ACP-like_sf"/>
</dbReference>
<dbReference type="Gene3D" id="3.30.300.30">
    <property type="match status" value="2"/>
</dbReference>
<dbReference type="FunFam" id="3.40.50.12780:FF:000012">
    <property type="entry name" value="Non-ribosomal peptide synthetase"/>
    <property type="match status" value="1"/>
</dbReference>
<evidence type="ECO:0000313" key="7">
    <source>
        <dbReference type="EMBL" id="GGW63064.1"/>
    </source>
</evidence>
<dbReference type="GO" id="GO:0017000">
    <property type="term" value="P:antibiotic biosynthetic process"/>
    <property type="evidence" value="ECO:0007669"/>
    <property type="project" value="UniProtKB-ARBA"/>
</dbReference>
<dbReference type="CDD" id="cd19531">
    <property type="entry name" value="LCL_NRPS-like"/>
    <property type="match status" value="2"/>
</dbReference>
<dbReference type="InterPro" id="IPR001242">
    <property type="entry name" value="Condensation_dom"/>
</dbReference>
<proteinExistence type="predicted"/>
<dbReference type="FunFam" id="3.40.50.980:FF:000001">
    <property type="entry name" value="Non-ribosomal peptide synthetase"/>
    <property type="match status" value="1"/>
</dbReference>
<evidence type="ECO:0000256" key="5">
    <source>
        <dbReference type="SAM" id="MobiDB-lite"/>
    </source>
</evidence>
<dbReference type="EMBL" id="BMUE01000010">
    <property type="protein sequence ID" value="GGW63064.1"/>
    <property type="molecule type" value="Genomic_DNA"/>
</dbReference>
<dbReference type="InterPro" id="IPR045851">
    <property type="entry name" value="AMP-bd_C_sf"/>
</dbReference>
<protein>
    <recommendedName>
        <fullName evidence="6">Carrier domain-containing protein</fullName>
    </recommendedName>
</protein>
<dbReference type="CDD" id="cd02440">
    <property type="entry name" value="AdoMet_MTases"/>
    <property type="match status" value="1"/>
</dbReference>
<dbReference type="InterPro" id="IPR010071">
    <property type="entry name" value="AA_adenyl_dom"/>
</dbReference>
<dbReference type="CDD" id="cd05930">
    <property type="entry name" value="A_NRPS"/>
    <property type="match status" value="1"/>
</dbReference>
<dbReference type="PROSITE" id="PS50075">
    <property type="entry name" value="CARRIER"/>
    <property type="match status" value="1"/>
</dbReference>
<feature type="region of interest" description="Disordered" evidence="5">
    <location>
        <begin position="1968"/>
        <end position="1998"/>
    </location>
</feature>
<comment type="cofactor">
    <cofactor evidence="1">
        <name>pantetheine 4'-phosphate</name>
        <dbReference type="ChEBI" id="CHEBI:47942"/>
    </cofactor>
</comment>
<dbReference type="GO" id="GO:0008610">
    <property type="term" value="P:lipid biosynthetic process"/>
    <property type="evidence" value="ECO:0007669"/>
    <property type="project" value="UniProtKB-ARBA"/>
</dbReference>
<dbReference type="Gene3D" id="3.40.50.150">
    <property type="entry name" value="Vaccinia Virus protein VP39"/>
    <property type="match status" value="1"/>
</dbReference>
<name>A0A918J948_9ACTN</name>
<dbReference type="SUPFAM" id="SSF53335">
    <property type="entry name" value="S-adenosyl-L-methionine-dependent methyltransferases"/>
    <property type="match status" value="1"/>
</dbReference>
<dbReference type="Gene3D" id="3.40.50.12780">
    <property type="entry name" value="N-terminal domain of ligase-like"/>
    <property type="match status" value="1"/>
</dbReference>
<dbReference type="FunFam" id="2.30.38.10:FF:000001">
    <property type="entry name" value="Non-ribosomal peptide synthetase PvdI"/>
    <property type="match status" value="1"/>
</dbReference>
<dbReference type="Pfam" id="PF00668">
    <property type="entry name" value="Condensation"/>
    <property type="match status" value="2"/>
</dbReference>
<dbReference type="InterPro" id="IPR042099">
    <property type="entry name" value="ANL_N_sf"/>
</dbReference>
<evidence type="ECO:0000256" key="2">
    <source>
        <dbReference type="ARBA" id="ARBA00022450"/>
    </source>
</evidence>
<sequence length="1998" mass="220212">MSREPRAGQDAERLARQVAALPPAKRAKLWRRLWERGMSTAVLAPHRDRDGEAEAPASFTQRRMVFLHGLDPESPAYNSPAQFLLTGRVDTGAIEEALNGILARHDVLRTRLPVVDGEAVQQVTPFRFRPLPVIDLTGLSPGERTAESDRLVRAEQGDPFDLAAGPLVRFRLVRLAEDQALVVLTFHHAVVDGWSFNVLSREFDHLYGACLDDRVGPLPPLPLQYADYAHWQQDWLHSDEAEQQIDYWATQLADAPEVLNLPVDRRRTAAGTRRGEVRQFLLPTAVRQAVEELSAHTRATPFMVLLAAFQVVLARYCGQDDILVGTPVANRRYKEFHDLIGFFVNSVALRGRPRSGITFLEFLDETRTTCLDAYEHQDVPLDILARRLHPDRELGRNPIFQVNLAFHNQPEPLGSAAGATVTPLELDNEGARFDLDLVVSEVPAGLECRLIFAADLLDRSTVSGIADSFQCLLRAALQDPQRRLGELLLLSPEQSRAMTEAAHGPRKAYAGPECVHSLFQEQAERTPEAVAVRGPGGECITYRELDRATEAFAHHLRSLGVRRGSPVAVLLDRSPDCVTALLGVLRAGAAYVPLDPDYPRARLEYMLRDSGARYLVTDPALRTGLDTTALSVTSLDAQEWTDPPTGVPALPALTGDDLMYIMYTSGSTGGPKGVMMAHRQVVNYLQWAADTYAVGSGDGVPVHSSLSFDLTVTSLFAPLLRGQKLLFDAPAEDGTPPVYAARERTCSLVKLTPSHLRLLEGHGIDRERHTWTDVLVIGGEALAEEQLDRWRDSGIRLVNEYGPTETAVGCTAFDATSRSTRTGPVSIGTPIPNTSAHVLDDRMRPVPDGAVGELYIGGSGVSYGYLGRGDRTAERFVPDPFSVRPGARLYRTGDLARRGEDGLLFYLGRADQQVKIRGHRIEPGEVEAALDMVPTVRRSVVVAEDEQLVAFLEVDEDAERTAKAGDEMEADRVGQWRMLYNTTYGDDGGADDLAGWTSSYTGRPIEEQEMQAWLDDTVSRILALAPRRVLEIGCGTGLILTRVAPHCDFYRGADLSSTVVDHLRAGLLAAPPEGLAPDRVELVSAAAHEVPDDGVFDTVVVNSVLQYFPSVEYLLRVLDRALSAVSAGGHVFLGDVRNADLLPLFHTSIAAHRATAGARAGEVRARAGSALADEDELCLAPRLFPALQEWLPQISSVRVLPKRGGYRNELSCYRYDVILTVAGESTDEPDWLPPDSGLHDPARLEELLRRDRPAVVGVPAVPNVRLQQDLALRTLLDEAAVDKPVEDLVARAVREAGPGWEPEAFWQLAERLPYTVEISWARGGESGAFDVVLRRKDSVRTRPVPAAHTTALPSKLPHARRYANDPLWRASCTALLPEVMEALRERLPASMVPSHLVPVRRMPLTSNGKADTAALRQLWRVFRRQREGGDGHAPAAGLLTDTQRTLARLWEELLGRQVSGPEDDFFALGGHSLLTFQLVFRVRKLFDVDVSTRLPFEKPSLSAMAAELDRLRADGTTPQPQPLGRAERTSLPPASFAQERLWFLQQMEPDSTHYNIPVYLRLSGTLRPASLRSALTEVVRRHEVLRTVLVMHDGRPYQSVLPPQELELPLCDLSALPASVAEAEARRVALQEYGQPFVLSEQPALRCRLLRLSEDEHVLLLTGHHIAFDGWSSGILLSEMARLYAAHTDTRSASRPLLPEPEVQYADYAVWQRRLADAGYFDSLQKYWTAQLDGILVLPGLPMDHPRPVNPVHSGYSVPLDIPADVAMAVRAWCLRHDATLYMGLLAAAFVMLHRRTGETDLVVGTDVAGRSDMATERLIGFFVNQLVLRVDLGGAADWEEVLRRVRTTALDAYAHQDFPFEQLVRALNPRRSRNQNPLFQVKVALDNTPAVYEALPGLTVTPYDFDLGTARSDVSLQMREESDGTLSGVLECDAELFDESTVRALRDDYLAVMEALAGLATGSAAAAEPVSSPVGARPGWSGTDRAAKLRRLKRSDR</sequence>
<dbReference type="InterPro" id="IPR023213">
    <property type="entry name" value="CAT-like_dom_sf"/>
</dbReference>
<dbReference type="PANTHER" id="PTHR45527">
    <property type="entry name" value="NONRIBOSOMAL PEPTIDE SYNTHETASE"/>
    <property type="match status" value="1"/>
</dbReference>
<dbReference type="NCBIfam" id="TIGR01733">
    <property type="entry name" value="AA-adenyl-dom"/>
    <property type="match status" value="1"/>
</dbReference>
<dbReference type="GO" id="GO:0031177">
    <property type="term" value="F:phosphopantetheine binding"/>
    <property type="evidence" value="ECO:0007669"/>
    <property type="project" value="InterPro"/>
</dbReference>
<dbReference type="Pfam" id="PF00501">
    <property type="entry name" value="AMP-binding"/>
    <property type="match status" value="1"/>
</dbReference>
<evidence type="ECO:0000256" key="4">
    <source>
        <dbReference type="ARBA" id="ARBA00022737"/>
    </source>
</evidence>
<dbReference type="Gene3D" id="3.30.559.10">
    <property type="entry name" value="Chloramphenicol acetyltransferase-like domain"/>
    <property type="match status" value="2"/>
</dbReference>
<accession>A0A918J948</accession>
<dbReference type="InterPro" id="IPR013217">
    <property type="entry name" value="Methyltransf_12"/>
</dbReference>
<dbReference type="InterPro" id="IPR000873">
    <property type="entry name" value="AMP-dep_synth/lig_dom"/>
</dbReference>
<dbReference type="InterPro" id="IPR020806">
    <property type="entry name" value="PKS_PP-bd"/>
</dbReference>
<dbReference type="FunFam" id="3.30.559.10:FF:000012">
    <property type="entry name" value="Non-ribosomal peptide synthetase"/>
    <property type="match status" value="1"/>
</dbReference>
<dbReference type="PROSITE" id="PS00455">
    <property type="entry name" value="AMP_BINDING"/>
    <property type="match status" value="1"/>
</dbReference>
<evidence type="ECO:0000256" key="3">
    <source>
        <dbReference type="ARBA" id="ARBA00022553"/>
    </source>
</evidence>
<dbReference type="SMART" id="SM00823">
    <property type="entry name" value="PKS_PP"/>
    <property type="match status" value="1"/>
</dbReference>
<dbReference type="Pfam" id="PF00550">
    <property type="entry name" value="PP-binding"/>
    <property type="match status" value="1"/>
</dbReference>
<dbReference type="SUPFAM" id="SSF47336">
    <property type="entry name" value="ACP-like"/>
    <property type="match status" value="1"/>
</dbReference>
<dbReference type="GO" id="GO:0003824">
    <property type="term" value="F:catalytic activity"/>
    <property type="evidence" value="ECO:0007669"/>
    <property type="project" value="InterPro"/>
</dbReference>
<dbReference type="GO" id="GO:0005829">
    <property type="term" value="C:cytosol"/>
    <property type="evidence" value="ECO:0007669"/>
    <property type="project" value="TreeGrafter"/>
</dbReference>
<dbReference type="SUPFAM" id="SSF56801">
    <property type="entry name" value="Acetyl-CoA synthetase-like"/>
    <property type="match status" value="1"/>
</dbReference>
<organism evidence="7 8">
    <name type="scientific">Streptomyces lucensis JCM 4490</name>
    <dbReference type="NCBI Taxonomy" id="1306176"/>
    <lineage>
        <taxon>Bacteria</taxon>
        <taxon>Bacillati</taxon>
        <taxon>Actinomycetota</taxon>
        <taxon>Actinomycetes</taxon>
        <taxon>Kitasatosporales</taxon>
        <taxon>Streptomycetaceae</taxon>
        <taxon>Streptomyces</taxon>
    </lineage>
</organism>
<evidence type="ECO:0000313" key="8">
    <source>
        <dbReference type="Proteomes" id="UP000620224"/>
    </source>
</evidence>
<keyword evidence="2" id="KW-0596">Phosphopantetheine</keyword>
<dbReference type="Gene3D" id="3.30.559.30">
    <property type="entry name" value="Nonribosomal peptide synthetase, condensation domain"/>
    <property type="match status" value="2"/>
</dbReference>
<keyword evidence="8" id="KW-1185">Reference proteome</keyword>
<dbReference type="SUPFAM" id="SSF52777">
    <property type="entry name" value="CoA-dependent acyltransferases"/>
    <property type="match status" value="4"/>
</dbReference>